<evidence type="ECO:0000256" key="1">
    <source>
        <dbReference type="SAM" id="Phobius"/>
    </source>
</evidence>
<keyword evidence="1" id="KW-0472">Membrane</keyword>
<evidence type="ECO:0000313" key="2">
    <source>
        <dbReference type="EMBL" id="NDV00174.1"/>
    </source>
</evidence>
<evidence type="ECO:0000313" key="3">
    <source>
        <dbReference type="Proteomes" id="UP000474757"/>
    </source>
</evidence>
<accession>A0A6B2JVG4</accession>
<comment type="caution">
    <text evidence="2">The sequence shown here is derived from an EMBL/GenBank/DDBJ whole genome shotgun (WGS) entry which is preliminary data.</text>
</comment>
<reference evidence="2 3" key="1">
    <citation type="submission" date="2020-02" db="EMBL/GenBank/DDBJ databases">
        <title>Pseudoroseicyclus tamarix, sp. nov., isolated from offshore sediment of a Tamarix chinensis forest.</title>
        <authorList>
            <person name="Gai Y."/>
        </authorList>
    </citation>
    <scope>NUCLEOTIDE SEQUENCE [LARGE SCALE GENOMIC DNA]</scope>
    <source>
        <strain evidence="2 3">CLL3-39</strain>
    </source>
</reference>
<sequence>MHDPGEESGLPPQLLWLKWLVITLAGVMIVGFVLLIAMLLVRLNAPSPGLPLPDAIVAPAGEAVEAVTAGPGWYLIVTRSGLVVAYDLEGRELRRMQLPEG</sequence>
<dbReference type="AlphaFoldDB" id="A0A6B2JVG4"/>
<dbReference type="Proteomes" id="UP000474757">
    <property type="component" value="Unassembled WGS sequence"/>
</dbReference>
<dbReference type="InterPro" id="IPR045519">
    <property type="entry name" value="DUF6476"/>
</dbReference>
<keyword evidence="1" id="KW-0812">Transmembrane</keyword>
<name>A0A6B2JVG4_9RHOB</name>
<dbReference type="EMBL" id="JAAGAB010000001">
    <property type="protein sequence ID" value="NDV00174.1"/>
    <property type="molecule type" value="Genomic_DNA"/>
</dbReference>
<organism evidence="2 3">
    <name type="scientific">Pseudoroseicyclus tamaricis</name>
    <dbReference type="NCBI Taxonomy" id="2705421"/>
    <lineage>
        <taxon>Bacteria</taxon>
        <taxon>Pseudomonadati</taxon>
        <taxon>Pseudomonadota</taxon>
        <taxon>Alphaproteobacteria</taxon>
        <taxon>Rhodobacterales</taxon>
        <taxon>Paracoccaceae</taxon>
        <taxon>Pseudoroseicyclus</taxon>
    </lineage>
</organism>
<protein>
    <submittedName>
        <fullName evidence="2">Uncharacterized protein</fullName>
    </submittedName>
</protein>
<keyword evidence="1" id="KW-1133">Transmembrane helix</keyword>
<feature type="transmembrane region" description="Helical" evidence="1">
    <location>
        <begin position="20"/>
        <end position="41"/>
    </location>
</feature>
<gene>
    <name evidence="2" type="ORF">GZA08_04220</name>
</gene>
<proteinExistence type="predicted"/>
<dbReference type="RefSeq" id="WP_163890235.1">
    <property type="nucleotide sequence ID" value="NZ_JAAFYS010000001.1"/>
</dbReference>
<dbReference type="Pfam" id="PF20082">
    <property type="entry name" value="DUF6476"/>
    <property type="match status" value="1"/>
</dbReference>
<keyword evidence="3" id="KW-1185">Reference proteome</keyword>